<dbReference type="Proteomes" id="UP000011087">
    <property type="component" value="Unassembled WGS sequence"/>
</dbReference>
<dbReference type="SUPFAM" id="SSF64268">
    <property type="entry name" value="PX domain"/>
    <property type="match status" value="1"/>
</dbReference>
<dbReference type="PaxDb" id="55529-EKX52142"/>
<dbReference type="Pfam" id="PF00787">
    <property type="entry name" value="PX"/>
    <property type="match status" value="1"/>
</dbReference>
<dbReference type="InterPro" id="IPR001683">
    <property type="entry name" value="PX_dom"/>
</dbReference>
<evidence type="ECO:0000259" key="4">
    <source>
        <dbReference type="PROSITE" id="PS50195"/>
    </source>
</evidence>
<evidence type="ECO:0000313" key="7">
    <source>
        <dbReference type="Proteomes" id="UP000011087"/>
    </source>
</evidence>
<feature type="compositionally biased region" description="Low complexity" evidence="3">
    <location>
        <begin position="604"/>
        <end position="615"/>
    </location>
</feature>
<comment type="subcellular location">
    <subcellularLocation>
        <location evidence="1">Cytoplasm</location>
    </subcellularLocation>
</comment>
<keyword evidence="2" id="KW-0963">Cytoplasm</keyword>
<dbReference type="KEGG" id="gtt:GUITHDRAFT_161319"/>
<dbReference type="Gene3D" id="3.30.1520.10">
    <property type="entry name" value="Phox-like domain"/>
    <property type="match status" value="1"/>
</dbReference>
<feature type="domain" description="PX" evidence="4">
    <location>
        <begin position="673"/>
        <end position="801"/>
    </location>
</feature>
<dbReference type="HOGENOM" id="CLU_348997_0_0_1"/>
<evidence type="ECO:0000313" key="5">
    <source>
        <dbReference type="EMBL" id="EKX52142.1"/>
    </source>
</evidence>
<organism evidence="5">
    <name type="scientific">Guillardia theta (strain CCMP2712)</name>
    <name type="common">Cryptophyte</name>
    <dbReference type="NCBI Taxonomy" id="905079"/>
    <lineage>
        <taxon>Eukaryota</taxon>
        <taxon>Cryptophyceae</taxon>
        <taxon>Pyrenomonadales</taxon>
        <taxon>Geminigeraceae</taxon>
        <taxon>Guillardia</taxon>
    </lineage>
</organism>
<protein>
    <recommendedName>
        <fullName evidence="4">PX domain-containing protein</fullName>
    </recommendedName>
</protein>
<dbReference type="InterPro" id="IPR036871">
    <property type="entry name" value="PX_dom_sf"/>
</dbReference>
<dbReference type="STRING" id="905079.L1JUQ2"/>
<accession>L1JUQ2</accession>
<dbReference type="SMART" id="SM00312">
    <property type="entry name" value="PX"/>
    <property type="match status" value="1"/>
</dbReference>
<reference evidence="5 7" key="1">
    <citation type="journal article" date="2012" name="Nature">
        <title>Algal genomes reveal evolutionary mosaicism and the fate of nucleomorphs.</title>
        <authorList>
            <consortium name="DOE Joint Genome Institute"/>
            <person name="Curtis B.A."/>
            <person name="Tanifuji G."/>
            <person name="Burki F."/>
            <person name="Gruber A."/>
            <person name="Irimia M."/>
            <person name="Maruyama S."/>
            <person name="Arias M.C."/>
            <person name="Ball S.G."/>
            <person name="Gile G.H."/>
            <person name="Hirakawa Y."/>
            <person name="Hopkins J.F."/>
            <person name="Kuo A."/>
            <person name="Rensing S.A."/>
            <person name="Schmutz J."/>
            <person name="Symeonidi A."/>
            <person name="Elias M."/>
            <person name="Eveleigh R.J."/>
            <person name="Herman E.K."/>
            <person name="Klute M.J."/>
            <person name="Nakayama T."/>
            <person name="Obornik M."/>
            <person name="Reyes-Prieto A."/>
            <person name="Armbrust E.V."/>
            <person name="Aves S.J."/>
            <person name="Beiko R.G."/>
            <person name="Coutinho P."/>
            <person name="Dacks J.B."/>
            <person name="Durnford D.G."/>
            <person name="Fast N.M."/>
            <person name="Green B.R."/>
            <person name="Grisdale C.J."/>
            <person name="Hempel F."/>
            <person name="Henrissat B."/>
            <person name="Hoppner M.P."/>
            <person name="Ishida K."/>
            <person name="Kim E."/>
            <person name="Koreny L."/>
            <person name="Kroth P.G."/>
            <person name="Liu Y."/>
            <person name="Malik S.B."/>
            <person name="Maier U.G."/>
            <person name="McRose D."/>
            <person name="Mock T."/>
            <person name="Neilson J.A."/>
            <person name="Onodera N.T."/>
            <person name="Poole A.M."/>
            <person name="Pritham E.J."/>
            <person name="Richards T.A."/>
            <person name="Rocap G."/>
            <person name="Roy S.W."/>
            <person name="Sarai C."/>
            <person name="Schaack S."/>
            <person name="Shirato S."/>
            <person name="Slamovits C.H."/>
            <person name="Spencer D.F."/>
            <person name="Suzuki S."/>
            <person name="Worden A.Z."/>
            <person name="Zauner S."/>
            <person name="Barry K."/>
            <person name="Bell C."/>
            <person name="Bharti A.K."/>
            <person name="Crow J.A."/>
            <person name="Grimwood J."/>
            <person name="Kramer R."/>
            <person name="Lindquist E."/>
            <person name="Lucas S."/>
            <person name="Salamov A."/>
            <person name="McFadden G.I."/>
            <person name="Lane C.E."/>
            <person name="Keeling P.J."/>
            <person name="Gray M.W."/>
            <person name="Grigoriev I.V."/>
            <person name="Archibald J.M."/>
        </authorList>
    </citation>
    <scope>NUCLEOTIDE SEQUENCE</scope>
    <source>
        <strain evidence="5 7">CCMP2712</strain>
    </source>
</reference>
<evidence type="ECO:0000256" key="2">
    <source>
        <dbReference type="ARBA" id="ARBA00022490"/>
    </source>
</evidence>
<dbReference type="PROSITE" id="PS50195">
    <property type="entry name" value="PX"/>
    <property type="match status" value="1"/>
</dbReference>
<reference evidence="6" key="3">
    <citation type="submission" date="2016-03" db="UniProtKB">
        <authorList>
            <consortium name="EnsemblProtists"/>
        </authorList>
    </citation>
    <scope>IDENTIFICATION</scope>
</reference>
<name>L1JUQ2_GUITC</name>
<dbReference type="EMBL" id="JH992973">
    <property type="protein sequence ID" value="EKX52142.1"/>
    <property type="molecule type" value="Genomic_DNA"/>
</dbReference>
<reference evidence="7" key="2">
    <citation type="submission" date="2012-11" db="EMBL/GenBank/DDBJ databases">
        <authorList>
            <person name="Kuo A."/>
            <person name="Curtis B.A."/>
            <person name="Tanifuji G."/>
            <person name="Burki F."/>
            <person name="Gruber A."/>
            <person name="Irimia M."/>
            <person name="Maruyama S."/>
            <person name="Arias M.C."/>
            <person name="Ball S.G."/>
            <person name="Gile G.H."/>
            <person name="Hirakawa Y."/>
            <person name="Hopkins J.F."/>
            <person name="Rensing S.A."/>
            <person name="Schmutz J."/>
            <person name="Symeonidi A."/>
            <person name="Elias M."/>
            <person name="Eveleigh R.J."/>
            <person name="Herman E.K."/>
            <person name="Klute M.J."/>
            <person name="Nakayama T."/>
            <person name="Obornik M."/>
            <person name="Reyes-Prieto A."/>
            <person name="Armbrust E.V."/>
            <person name="Aves S.J."/>
            <person name="Beiko R.G."/>
            <person name="Coutinho P."/>
            <person name="Dacks J.B."/>
            <person name="Durnford D.G."/>
            <person name="Fast N.M."/>
            <person name="Green B.R."/>
            <person name="Grisdale C."/>
            <person name="Hempe F."/>
            <person name="Henrissat B."/>
            <person name="Hoppner M.P."/>
            <person name="Ishida K.-I."/>
            <person name="Kim E."/>
            <person name="Koreny L."/>
            <person name="Kroth P.G."/>
            <person name="Liu Y."/>
            <person name="Malik S.-B."/>
            <person name="Maier U.G."/>
            <person name="McRose D."/>
            <person name="Mock T."/>
            <person name="Neilson J.A."/>
            <person name="Onodera N.T."/>
            <person name="Poole A.M."/>
            <person name="Pritham E.J."/>
            <person name="Richards T.A."/>
            <person name="Rocap G."/>
            <person name="Roy S.W."/>
            <person name="Sarai C."/>
            <person name="Schaack S."/>
            <person name="Shirato S."/>
            <person name="Slamovits C.H."/>
            <person name="Spencer D.F."/>
            <person name="Suzuki S."/>
            <person name="Worden A.Z."/>
            <person name="Zauner S."/>
            <person name="Barry K."/>
            <person name="Bell C."/>
            <person name="Bharti A.K."/>
            <person name="Crow J.A."/>
            <person name="Grimwood J."/>
            <person name="Kramer R."/>
            <person name="Lindquist E."/>
            <person name="Lucas S."/>
            <person name="Salamov A."/>
            <person name="McFadden G.I."/>
            <person name="Lane C.E."/>
            <person name="Keeling P.J."/>
            <person name="Gray M.W."/>
            <person name="Grigoriev I.V."/>
            <person name="Archibald J.M."/>
        </authorList>
    </citation>
    <scope>NUCLEOTIDE SEQUENCE</scope>
    <source>
        <strain evidence="7">CCMP2712</strain>
    </source>
</reference>
<dbReference type="PANTHER" id="PTHR22999">
    <property type="entry name" value="PX SERINE/THREONINE KINASE PXK"/>
    <property type="match status" value="1"/>
</dbReference>
<keyword evidence="7" id="KW-1185">Reference proteome</keyword>
<dbReference type="GO" id="GO:0005737">
    <property type="term" value="C:cytoplasm"/>
    <property type="evidence" value="ECO:0007669"/>
    <property type="project" value="UniProtKB-SubCell"/>
</dbReference>
<sequence>MNTNMLMLSFAAWNYYMVDKDACACPQEGSCKRVFLVLNCLSESCESYFVAKVLSRADAHVLCLYLLTEVLAMDQVLLQLFVDEPIIDSRSKGRDGSGWEQSPSACGRASRILFDAFRLLIILPDNLPALVDRSLKNQLDEFLPVGAFDIRSFTVTMAEEKHADYEAGPEVKGGNFKLVSSVATHIDMASIQTKQVVSIEGLTWEYLIKDSPLWKGWSQMLSNTEGTVSSSLSSSNSVAFSLNFNCASLILNVSKTSDGWPHMYVKVKNVVDAPSLQALGRVVNENVQDVMRCILMKRQNERSEQISQKVEAHLSNHYSKLLLVDFKHNRKLEEILSSSIILLRYALTNGQNITRYQTEILRRGGSAIVIPCDTDHYVSINLDLVRKDFSFSHLFQSATGKCVWKGAVIDFSNASHHVDERWNVNGEELQARMSCLDVLLPLQACPREIRRGRTLLVDINILSFYWNIGHDGAEEFLFEMMIDQHASLTPPLSCPARGHGPRSMMDKNDARVVLSHHGMLEDEDTSELLIRAVIHKPQDPEACLTASGRVALALSCCRYGICRVELKNGEQQAGFIIFTFTLSEVDGVEDKKVMDSVGKRRPHASSTSHSHAPHAGTGEHRSPAAPPRGESAQESHLSPPDTPAGTLMQHCIQSLSPIEMEGCDVSTCDRIVNFKSLSLLILRTYSCPHDGHTVYVFQCRHEDVTWEIRRRYKDFHMLHQRLQRFLDVSSLRLPSKQLFGSHSDRVISHRRQALLKYLEDLLARLDQEDISSPVNTSAASTSSVMSPAEAIVSFLEIPEHLGDLRAAR</sequence>
<proteinExistence type="predicted"/>
<dbReference type="PANTHER" id="PTHR22999:SF23">
    <property type="entry name" value="SORTING NEXIN-16"/>
    <property type="match status" value="1"/>
</dbReference>
<evidence type="ECO:0000313" key="6">
    <source>
        <dbReference type="EnsemblProtists" id="EKX52142"/>
    </source>
</evidence>
<dbReference type="AlphaFoldDB" id="L1JUQ2"/>
<evidence type="ECO:0000256" key="1">
    <source>
        <dbReference type="ARBA" id="ARBA00004496"/>
    </source>
</evidence>
<dbReference type="CDD" id="cd06093">
    <property type="entry name" value="PX_domain"/>
    <property type="match status" value="1"/>
</dbReference>
<dbReference type="RefSeq" id="XP_005839122.1">
    <property type="nucleotide sequence ID" value="XM_005839065.1"/>
</dbReference>
<dbReference type="OrthoDB" id="430293at2759"/>
<gene>
    <name evidence="5" type="ORF">GUITHDRAFT_161319</name>
</gene>
<evidence type="ECO:0000256" key="3">
    <source>
        <dbReference type="SAM" id="MobiDB-lite"/>
    </source>
</evidence>
<dbReference type="GO" id="GO:0035091">
    <property type="term" value="F:phosphatidylinositol binding"/>
    <property type="evidence" value="ECO:0007669"/>
    <property type="project" value="InterPro"/>
</dbReference>
<feature type="region of interest" description="Disordered" evidence="3">
    <location>
        <begin position="593"/>
        <end position="643"/>
    </location>
</feature>
<dbReference type="EnsemblProtists" id="EKX52142">
    <property type="protein sequence ID" value="EKX52142"/>
    <property type="gene ID" value="GUITHDRAFT_161319"/>
</dbReference>
<dbReference type="InterPro" id="IPR051837">
    <property type="entry name" value="SortingNexin/PXDomain-PKLike"/>
</dbReference>
<dbReference type="GeneID" id="17308931"/>